<reference evidence="4 5" key="1">
    <citation type="submission" date="2018-01" db="EMBL/GenBank/DDBJ databases">
        <title>Complete genome sequence of Streptomyces lunaelactis MM109T, a Ferroverdin A producer isolated from cave moonmilk deposits.</title>
        <authorList>
            <person name="Naome A."/>
            <person name="Martinet L."/>
            <person name="Maciejewska M."/>
            <person name="Anderssen S."/>
            <person name="Adam D."/>
            <person name="Tenconi E."/>
            <person name="Deflandre B."/>
            <person name="Arguelles-Arias A."/>
            <person name="Calusinska M."/>
            <person name="Copieters W."/>
            <person name="Karim L."/>
            <person name="Hanikenne M."/>
            <person name="Baurain D."/>
            <person name="van Wezel G."/>
            <person name="Smargiasso N."/>
            <person name="de Pauw E."/>
            <person name="Delfosse P."/>
            <person name="Rigali S."/>
        </authorList>
    </citation>
    <scope>NUCLEOTIDE SEQUENCE [LARGE SCALE GENOMIC DNA]</scope>
    <source>
        <strain evidence="4 5">MM109</strain>
    </source>
</reference>
<dbReference type="KEGG" id="slk:SLUN_00220"/>
<evidence type="ECO:0000259" key="3">
    <source>
        <dbReference type="Pfam" id="PF00437"/>
    </source>
</evidence>
<keyword evidence="5" id="KW-1185">Reference proteome</keyword>
<accession>A0A2R4SVM0</accession>
<dbReference type="EMBL" id="CP026304">
    <property type="protein sequence ID" value="AVZ70929.1"/>
    <property type="molecule type" value="Genomic_DNA"/>
</dbReference>
<dbReference type="Gene3D" id="3.30.450.380">
    <property type="match status" value="1"/>
</dbReference>
<evidence type="ECO:0000256" key="2">
    <source>
        <dbReference type="SAM" id="MobiDB-lite"/>
    </source>
</evidence>
<dbReference type="InterPro" id="IPR001482">
    <property type="entry name" value="T2SS/T4SS_dom"/>
</dbReference>
<evidence type="ECO:0000313" key="4">
    <source>
        <dbReference type="EMBL" id="AVZ70929.1"/>
    </source>
</evidence>
<name>A0A2R4SVM0_9ACTN</name>
<proteinExistence type="inferred from homology"/>
<dbReference type="Pfam" id="PF00437">
    <property type="entry name" value="T2SSE"/>
    <property type="match status" value="1"/>
</dbReference>
<dbReference type="SUPFAM" id="SSF52540">
    <property type="entry name" value="P-loop containing nucleoside triphosphate hydrolases"/>
    <property type="match status" value="1"/>
</dbReference>
<dbReference type="OrthoDB" id="9810761at2"/>
<protein>
    <submittedName>
        <fullName evidence="4">ATP/GTP-binding protein</fullName>
    </submittedName>
</protein>
<feature type="domain" description="Bacterial type II secretion system protein E" evidence="3">
    <location>
        <begin position="129"/>
        <end position="410"/>
    </location>
</feature>
<dbReference type="Proteomes" id="UP000244201">
    <property type="component" value="Chromosome"/>
</dbReference>
<comment type="similarity">
    <text evidence="1">Belongs to the GSP E family.</text>
</comment>
<sequence>MHAEPVHPQPLRPRVVETQRTQRSGRPAGVVGTAAAAEAVRGQAMPQVRINYQAAGEIKRRVNEQLLAERKTNPALVGAVREQRGRALINEAVSVWADAAGHSARPVSSPDEQALAAMVFDMLFRAGRLQRYLDDARVENILINGHDQVYLDFGDERLVRVEPVADSDEELRELVRDLARNGGQSERTFSTGSPLVALRLADGSRLQAMTEVTGERTYVTIRRHRIKDADLDAMVQLGTISPALKEFLSACVRAERNVMIVGEQNSGKTSLLRALLKEIPATERFGTLETEFELWAHKNGFHQQVVPMEARESNGERVDGRAAGEITLMDLMQRALRMSLTRIVVGEVRGPEITALMQALTNGRGGNLCTMHASEPHVVFDRIAELYLLAQGNFSEQLAYRQIANGLHLIVFLSVDDTGGRKQRFVSHVWEITGVGEGGRPAYNEIFGPLPEWDEPRAMPRTPPSPATLRRLERAGFDAQLLRQSAGSWPRGVRV</sequence>
<feature type="region of interest" description="Disordered" evidence="2">
    <location>
        <begin position="1"/>
        <end position="28"/>
    </location>
</feature>
<dbReference type="CDD" id="cd01130">
    <property type="entry name" value="VirB11-like_ATPase"/>
    <property type="match status" value="1"/>
</dbReference>
<dbReference type="InterPro" id="IPR027417">
    <property type="entry name" value="P-loop_NTPase"/>
</dbReference>
<organism evidence="4 5">
    <name type="scientific">Streptomyces lunaelactis</name>
    <dbReference type="NCBI Taxonomy" id="1535768"/>
    <lineage>
        <taxon>Bacteria</taxon>
        <taxon>Bacillati</taxon>
        <taxon>Actinomycetota</taxon>
        <taxon>Actinomycetes</taxon>
        <taxon>Kitasatosporales</taxon>
        <taxon>Streptomycetaceae</taxon>
        <taxon>Streptomyces</taxon>
    </lineage>
</organism>
<evidence type="ECO:0000256" key="1">
    <source>
        <dbReference type="ARBA" id="ARBA00006611"/>
    </source>
</evidence>
<gene>
    <name evidence="4" type="ORF">SLUN_00220</name>
</gene>
<dbReference type="PANTHER" id="PTHR30486">
    <property type="entry name" value="TWITCHING MOTILITY PROTEIN PILT"/>
    <property type="match status" value="1"/>
</dbReference>
<dbReference type="InterPro" id="IPR050921">
    <property type="entry name" value="T4SS_GSP_E_ATPase"/>
</dbReference>
<dbReference type="AlphaFoldDB" id="A0A2R4SVM0"/>
<dbReference type="Gene3D" id="3.40.50.300">
    <property type="entry name" value="P-loop containing nucleotide triphosphate hydrolases"/>
    <property type="match status" value="1"/>
</dbReference>
<dbReference type="PANTHER" id="PTHR30486:SF6">
    <property type="entry name" value="TYPE IV PILUS RETRACTATION ATPASE PILT"/>
    <property type="match status" value="1"/>
</dbReference>
<evidence type="ECO:0000313" key="5">
    <source>
        <dbReference type="Proteomes" id="UP000244201"/>
    </source>
</evidence>
<dbReference type="GO" id="GO:0016887">
    <property type="term" value="F:ATP hydrolysis activity"/>
    <property type="evidence" value="ECO:0007669"/>
    <property type="project" value="InterPro"/>
</dbReference>